<dbReference type="AlphaFoldDB" id="A0A3S5BT74"/>
<accession>A0A3S5BT74</accession>
<gene>
    <name evidence="1" type="ORF">PXEA_LOCUS10684</name>
</gene>
<evidence type="ECO:0000313" key="1">
    <source>
        <dbReference type="EMBL" id="VEL17244.1"/>
    </source>
</evidence>
<dbReference type="EMBL" id="CAAALY010031726">
    <property type="protein sequence ID" value="VEL17244.1"/>
    <property type="molecule type" value="Genomic_DNA"/>
</dbReference>
<name>A0A3S5BT74_9PLAT</name>
<protein>
    <submittedName>
        <fullName evidence="1">Uncharacterized protein</fullName>
    </submittedName>
</protein>
<dbReference type="Proteomes" id="UP000784294">
    <property type="component" value="Unassembled WGS sequence"/>
</dbReference>
<sequence>MFIGDADYYSGETSGNHTYDCALLAAGSVLAVVDEVLSGRVSCPIAPGIFSCSCTLDLPALKLAQVRIFAIIVTPNQ</sequence>
<keyword evidence="2" id="KW-1185">Reference proteome</keyword>
<proteinExistence type="predicted"/>
<organism evidence="1 2">
    <name type="scientific">Protopolystoma xenopodis</name>
    <dbReference type="NCBI Taxonomy" id="117903"/>
    <lineage>
        <taxon>Eukaryota</taxon>
        <taxon>Metazoa</taxon>
        <taxon>Spiralia</taxon>
        <taxon>Lophotrochozoa</taxon>
        <taxon>Platyhelminthes</taxon>
        <taxon>Monogenea</taxon>
        <taxon>Polyopisthocotylea</taxon>
        <taxon>Polystomatidea</taxon>
        <taxon>Polystomatidae</taxon>
        <taxon>Protopolystoma</taxon>
    </lineage>
</organism>
<evidence type="ECO:0000313" key="2">
    <source>
        <dbReference type="Proteomes" id="UP000784294"/>
    </source>
</evidence>
<reference evidence="1" key="1">
    <citation type="submission" date="2018-11" db="EMBL/GenBank/DDBJ databases">
        <authorList>
            <consortium name="Pathogen Informatics"/>
        </authorList>
    </citation>
    <scope>NUCLEOTIDE SEQUENCE</scope>
</reference>
<comment type="caution">
    <text evidence="1">The sequence shown here is derived from an EMBL/GenBank/DDBJ whole genome shotgun (WGS) entry which is preliminary data.</text>
</comment>